<dbReference type="KEGG" id="sind:105155444"/>
<dbReference type="PANTHER" id="PTHR33735:SF26">
    <property type="entry name" value="PTERIN-BINDING DOMAIN-CONTAINING PROTEIN"/>
    <property type="match status" value="1"/>
</dbReference>
<dbReference type="GeneID" id="105155444"/>
<keyword evidence="2" id="KW-1185">Reference proteome</keyword>
<reference evidence="3" key="1">
    <citation type="journal article" date="2012" name="BMC Genomics">
        <title>Development and validation of genic-SSR markers in sesame by RNA-seq.</title>
        <authorList>
            <person name="Zhang H."/>
            <person name="Wei L."/>
            <person name="Miao H."/>
            <person name="Zhang T."/>
            <person name="Wang C."/>
        </authorList>
    </citation>
    <scope>NUCLEOTIDE SEQUENCE</scope>
</reference>
<feature type="non-terminal residue" evidence="3">
    <location>
        <position position="196"/>
    </location>
</feature>
<dbReference type="RefSeq" id="XP_011069621.2">
    <property type="nucleotide sequence ID" value="XM_011071319.2"/>
</dbReference>
<accession>A0A6I9SKQ8</accession>
<evidence type="ECO:0000256" key="1">
    <source>
        <dbReference type="SAM" id="MobiDB-lite"/>
    </source>
</evidence>
<protein>
    <submittedName>
        <fullName evidence="3">Uncharacterized protein LOC105155444</fullName>
    </submittedName>
</protein>
<evidence type="ECO:0000313" key="2">
    <source>
        <dbReference type="Proteomes" id="UP000504604"/>
    </source>
</evidence>
<dbReference type="PANTHER" id="PTHR33735">
    <property type="entry name" value="EXPRESSED PROTEIN"/>
    <property type="match status" value="1"/>
</dbReference>
<feature type="region of interest" description="Disordered" evidence="1">
    <location>
        <begin position="1"/>
        <end position="28"/>
    </location>
</feature>
<sequence length="196" mass="21889">MLQIRHISSHSTLTGHQRHTSHQILPHNSSSNLPILNLYENQQFQTLRSTYARRLRNYGNIRRDFAVRSSVEPGVPPPTGPPPNILSWIVGVAIAIVVPFINYKWGPSLKNKIETAMKMTEEVVEAVEKVAGEVEKVAEDIADDLPEGGKLRNAVDFVEKVAERAARDAGAVDDFINKVQEEQEKAESLVESLKDE</sequence>
<name>A0A6I9SKQ8_SESIN</name>
<dbReference type="Proteomes" id="UP000504604">
    <property type="component" value="Linkage group LG2"/>
</dbReference>
<dbReference type="AlphaFoldDB" id="A0A6I9SKQ8"/>
<dbReference type="OrthoDB" id="913605at2759"/>
<gene>
    <name evidence="3" type="primary">LOC105155444</name>
</gene>
<dbReference type="InParanoid" id="A0A6I9SKQ8"/>
<reference evidence="3" key="2">
    <citation type="submission" date="2025-08" db="UniProtKB">
        <authorList>
            <consortium name="RefSeq"/>
        </authorList>
    </citation>
    <scope>IDENTIFICATION</scope>
</reference>
<organism evidence="2 3">
    <name type="scientific">Sesamum indicum</name>
    <name type="common">Oriental sesame</name>
    <name type="synonym">Sesamum orientale</name>
    <dbReference type="NCBI Taxonomy" id="4182"/>
    <lineage>
        <taxon>Eukaryota</taxon>
        <taxon>Viridiplantae</taxon>
        <taxon>Streptophyta</taxon>
        <taxon>Embryophyta</taxon>
        <taxon>Tracheophyta</taxon>
        <taxon>Spermatophyta</taxon>
        <taxon>Magnoliopsida</taxon>
        <taxon>eudicotyledons</taxon>
        <taxon>Gunneridae</taxon>
        <taxon>Pentapetalae</taxon>
        <taxon>asterids</taxon>
        <taxon>lamiids</taxon>
        <taxon>Lamiales</taxon>
        <taxon>Pedaliaceae</taxon>
        <taxon>Sesamum</taxon>
    </lineage>
</organism>
<evidence type="ECO:0000313" key="3">
    <source>
        <dbReference type="RefSeq" id="XP_011069621.2"/>
    </source>
</evidence>
<proteinExistence type="predicted"/>